<dbReference type="OrthoDB" id="8480087at2"/>
<proteinExistence type="predicted"/>
<feature type="signal peptide" evidence="1">
    <location>
        <begin position="1"/>
        <end position="22"/>
    </location>
</feature>
<evidence type="ECO:0000256" key="1">
    <source>
        <dbReference type="SAM" id="SignalP"/>
    </source>
</evidence>
<keyword evidence="1" id="KW-0732">Signal</keyword>
<comment type="caution">
    <text evidence="2">The sequence shown here is derived from an EMBL/GenBank/DDBJ whole genome shotgun (WGS) entry which is preliminary data.</text>
</comment>
<organism evidence="2 3">
    <name type="scientific">Pseudofulvimonas gallinarii</name>
    <dbReference type="NCBI Taxonomy" id="634155"/>
    <lineage>
        <taxon>Bacteria</taxon>
        <taxon>Pseudomonadati</taxon>
        <taxon>Pseudomonadota</taxon>
        <taxon>Gammaproteobacteria</taxon>
        <taxon>Lysobacterales</taxon>
        <taxon>Rhodanobacteraceae</taxon>
        <taxon>Pseudofulvimonas</taxon>
    </lineage>
</organism>
<name>A0A4S3KUJ6_9GAMM</name>
<keyword evidence="3" id="KW-1185">Reference proteome</keyword>
<dbReference type="Proteomes" id="UP000294599">
    <property type="component" value="Unassembled WGS sequence"/>
</dbReference>
<sequence length="190" mass="21190">MKLRYFIFLVASAILTATPLSAQQLPEVDERMLREMCLRGECRFDVVTRVRLADGQTQEERIPQYRPAILPNSLSIMLGEELQAVADFDNNVFRRWRAPERRESSRNAVLDFKLAQTGDGSIALEVRNNGREPIKLNLFIRAPGAMAGEYTSSCPVIAGGSVFEYWSRPVAELIVGEAVLVTDAGALQCN</sequence>
<evidence type="ECO:0000313" key="3">
    <source>
        <dbReference type="Proteomes" id="UP000294599"/>
    </source>
</evidence>
<accession>A0A4S3KUJ6</accession>
<protein>
    <submittedName>
        <fullName evidence="2">Uncharacterized protein</fullName>
    </submittedName>
</protein>
<dbReference type="EMBL" id="SMAF01000002">
    <property type="protein sequence ID" value="TCT00867.1"/>
    <property type="molecule type" value="Genomic_DNA"/>
</dbReference>
<feature type="chain" id="PRO_5030100269" evidence="1">
    <location>
        <begin position="23"/>
        <end position="190"/>
    </location>
</feature>
<reference evidence="2 3" key="1">
    <citation type="submission" date="2019-03" db="EMBL/GenBank/DDBJ databases">
        <title>Genomic Encyclopedia of Type Strains, Phase IV (KMG-IV): sequencing the most valuable type-strain genomes for metagenomic binning, comparative biology and taxonomic classification.</title>
        <authorList>
            <person name="Goeker M."/>
        </authorList>
    </citation>
    <scope>NUCLEOTIDE SEQUENCE [LARGE SCALE GENOMIC DNA]</scope>
    <source>
        <strain evidence="2 3">DSM 21944</strain>
    </source>
</reference>
<dbReference type="AlphaFoldDB" id="A0A4S3KUJ6"/>
<gene>
    <name evidence="2" type="ORF">EDC25_102236</name>
</gene>
<evidence type="ECO:0000313" key="2">
    <source>
        <dbReference type="EMBL" id="TCT00867.1"/>
    </source>
</evidence>
<dbReference type="RefSeq" id="WP_123522148.1">
    <property type="nucleotide sequence ID" value="NZ_JBHLWF010000013.1"/>
</dbReference>